<dbReference type="EMBL" id="VOOS01000002">
    <property type="protein sequence ID" value="TXB65878.1"/>
    <property type="molecule type" value="Genomic_DNA"/>
</dbReference>
<dbReference type="Gene3D" id="3.40.970.30">
    <property type="entry name" value="yp_829618.1 like domains"/>
    <property type="match status" value="1"/>
</dbReference>
<keyword evidence="3" id="KW-1185">Reference proteome</keyword>
<evidence type="ECO:0000313" key="3">
    <source>
        <dbReference type="Proteomes" id="UP000321721"/>
    </source>
</evidence>
<dbReference type="OrthoDB" id="957652at2"/>
<dbReference type="InterPro" id="IPR056695">
    <property type="entry name" value="DUF7793"/>
</dbReference>
<sequence length="126" mass="14690">MIKRELYSASITFDSNQILLVTFKDKVDVDLVEMIKLVDVSLEIVNNTPFYLIVDARNILGNINHEARDYITKHEAYSKLNIAQAIIVNNMPIKILANFYIKFYAQPNPVRMFSDFEEGREWLMSQ</sequence>
<dbReference type="RefSeq" id="WP_147099137.1">
    <property type="nucleotide sequence ID" value="NZ_VOOS01000002.1"/>
</dbReference>
<organism evidence="2 3">
    <name type="scientific">Vicingus serpentipes</name>
    <dbReference type="NCBI Taxonomy" id="1926625"/>
    <lineage>
        <taxon>Bacteria</taxon>
        <taxon>Pseudomonadati</taxon>
        <taxon>Bacteroidota</taxon>
        <taxon>Flavobacteriia</taxon>
        <taxon>Flavobacteriales</taxon>
        <taxon>Vicingaceae</taxon>
        <taxon>Vicingus</taxon>
    </lineage>
</organism>
<dbReference type="Pfam" id="PF25056">
    <property type="entry name" value="DUF7793"/>
    <property type="match status" value="1"/>
</dbReference>
<comment type="caution">
    <text evidence="2">The sequence shown here is derived from an EMBL/GenBank/DDBJ whole genome shotgun (WGS) entry which is preliminary data.</text>
</comment>
<proteinExistence type="predicted"/>
<feature type="domain" description="DUF7793" evidence="1">
    <location>
        <begin position="16"/>
        <end position="125"/>
    </location>
</feature>
<protein>
    <recommendedName>
        <fullName evidence="1">DUF7793 domain-containing protein</fullName>
    </recommendedName>
</protein>
<dbReference type="AlphaFoldDB" id="A0A5C6RU99"/>
<reference evidence="2 3" key="1">
    <citation type="submission" date="2019-08" db="EMBL/GenBank/DDBJ databases">
        <title>Genome of Vicingus serpentipes NCIMB 15042.</title>
        <authorList>
            <person name="Bowman J.P."/>
        </authorList>
    </citation>
    <scope>NUCLEOTIDE SEQUENCE [LARGE SCALE GENOMIC DNA]</scope>
    <source>
        <strain evidence="2 3">NCIMB 15042</strain>
    </source>
</reference>
<gene>
    <name evidence="2" type="ORF">FRY74_04725</name>
</gene>
<accession>A0A5C6RU99</accession>
<dbReference type="Proteomes" id="UP000321721">
    <property type="component" value="Unassembled WGS sequence"/>
</dbReference>
<evidence type="ECO:0000313" key="2">
    <source>
        <dbReference type="EMBL" id="TXB65878.1"/>
    </source>
</evidence>
<evidence type="ECO:0000259" key="1">
    <source>
        <dbReference type="Pfam" id="PF25056"/>
    </source>
</evidence>
<name>A0A5C6RU99_9FLAO</name>